<dbReference type="InterPro" id="IPR022104">
    <property type="entry name" value="DUF3644"/>
</dbReference>
<comment type="caution">
    <text evidence="3">The sequence shown here is derived from an EMBL/GenBank/DDBJ whole genome shotgun (WGS) entry which is preliminary data.</text>
</comment>
<protein>
    <submittedName>
        <fullName evidence="3">DUF3644 domain-containing protein</fullName>
    </submittedName>
</protein>
<keyword evidence="1" id="KW-0812">Transmembrane</keyword>
<evidence type="ECO:0000313" key="4">
    <source>
        <dbReference type="Proteomes" id="UP000617402"/>
    </source>
</evidence>
<accession>A0ABR7T431</accession>
<evidence type="ECO:0000313" key="3">
    <source>
        <dbReference type="EMBL" id="MBC9785524.1"/>
    </source>
</evidence>
<reference evidence="3 4" key="1">
    <citation type="submission" date="2020-07" db="EMBL/GenBank/DDBJ databases">
        <title>Draft whole-genome sequence of Heliobacterium chlorum DSM 3682, type strain.</title>
        <authorList>
            <person name="Kyndt J.A."/>
            <person name="Meyer T.E."/>
            <person name="Imhoff J.F."/>
        </authorList>
    </citation>
    <scope>NUCLEOTIDE SEQUENCE [LARGE SCALE GENOMIC DNA]</scope>
    <source>
        <strain evidence="3 4">DSM 3682</strain>
    </source>
</reference>
<dbReference type="Proteomes" id="UP000617402">
    <property type="component" value="Unassembled WGS sequence"/>
</dbReference>
<sequence>MRRLPKKAEQLVNKAREACILAVEIYNKPGISFRSGGFIVLMIIAWTSLFHAIFEKNKLKYYYKDNNNKRLYQKVDGDYKAWEISKCLSEYYKTENNAIKQNLEFLIGLRNKIEHRFMPKLDNQIFGECQANLINFEEILIKEFGVRYALNESLVFALQFSKLRTTGQNEASRKIQSAEYQLVDEYIREFKQRLPEPILQSMDYCFRVFLIPKIANRSKNSDASVEFVQYDPNKPEEMQQYEKFVALIKEKQVPVLNPGLLKPKDVANKVSKTLGINFSHNNHHSKCWKYYNVRPPIKDNNPAKTDTKYCQYDAAHNDYLYTEEWVKLLITELSDENKRFEILNSQ</sequence>
<feature type="domain" description="DUF3644" evidence="2">
    <location>
        <begin position="10"/>
        <end position="192"/>
    </location>
</feature>
<dbReference type="RefSeq" id="WP_188040976.1">
    <property type="nucleotide sequence ID" value="NZ_JACVHF010000015.1"/>
</dbReference>
<keyword evidence="4" id="KW-1185">Reference proteome</keyword>
<keyword evidence="1" id="KW-1133">Transmembrane helix</keyword>
<feature type="transmembrane region" description="Helical" evidence="1">
    <location>
        <begin position="36"/>
        <end position="54"/>
    </location>
</feature>
<evidence type="ECO:0000259" key="2">
    <source>
        <dbReference type="Pfam" id="PF12358"/>
    </source>
</evidence>
<dbReference type="EMBL" id="JACVHF010000015">
    <property type="protein sequence ID" value="MBC9785524.1"/>
    <property type="molecule type" value="Genomic_DNA"/>
</dbReference>
<dbReference type="Pfam" id="PF12358">
    <property type="entry name" value="DUF3644"/>
    <property type="match status" value="1"/>
</dbReference>
<evidence type="ECO:0000256" key="1">
    <source>
        <dbReference type="SAM" id="Phobius"/>
    </source>
</evidence>
<keyword evidence="1" id="KW-0472">Membrane</keyword>
<gene>
    <name evidence="3" type="ORF">H1S01_13535</name>
</gene>
<proteinExistence type="predicted"/>
<name>A0ABR7T431_HELCL</name>
<organism evidence="3 4">
    <name type="scientific">Heliobacterium chlorum</name>
    <dbReference type="NCBI Taxonomy" id="2698"/>
    <lineage>
        <taxon>Bacteria</taxon>
        <taxon>Bacillati</taxon>
        <taxon>Bacillota</taxon>
        <taxon>Clostridia</taxon>
        <taxon>Eubacteriales</taxon>
        <taxon>Heliobacteriaceae</taxon>
        <taxon>Heliobacterium</taxon>
    </lineage>
</organism>